<dbReference type="Pfam" id="PF00226">
    <property type="entry name" value="DnaJ"/>
    <property type="match status" value="1"/>
</dbReference>
<dbReference type="EMBL" id="CM010716">
    <property type="protein sequence ID" value="RZC50104.1"/>
    <property type="molecule type" value="Genomic_DNA"/>
</dbReference>
<feature type="region of interest" description="Disordered" evidence="1">
    <location>
        <begin position="258"/>
        <end position="435"/>
    </location>
</feature>
<dbReference type="Pfam" id="PF11926">
    <property type="entry name" value="DUF3444"/>
    <property type="match status" value="2"/>
</dbReference>
<feature type="compositionally biased region" description="Basic and acidic residues" evidence="1">
    <location>
        <begin position="384"/>
        <end position="407"/>
    </location>
</feature>
<feature type="region of interest" description="Disordered" evidence="1">
    <location>
        <begin position="124"/>
        <end position="162"/>
    </location>
</feature>
<feature type="region of interest" description="Disordered" evidence="1">
    <location>
        <begin position="714"/>
        <end position="762"/>
    </location>
</feature>
<organism evidence="3 4">
    <name type="scientific">Papaver somniferum</name>
    <name type="common">Opium poppy</name>
    <dbReference type="NCBI Taxonomy" id="3469"/>
    <lineage>
        <taxon>Eukaryota</taxon>
        <taxon>Viridiplantae</taxon>
        <taxon>Streptophyta</taxon>
        <taxon>Embryophyta</taxon>
        <taxon>Tracheophyta</taxon>
        <taxon>Spermatophyta</taxon>
        <taxon>Magnoliopsida</taxon>
        <taxon>Ranunculales</taxon>
        <taxon>Papaveraceae</taxon>
        <taxon>Papaveroideae</taxon>
        <taxon>Papaver</taxon>
    </lineage>
</organism>
<dbReference type="SUPFAM" id="SSF46565">
    <property type="entry name" value="Chaperone J-domain"/>
    <property type="match status" value="1"/>
</dbReference>
<name>A0A4Y7IMH9_PAPSO</name>
<feature type="compositionally biased region" description="Polar residues" evidence="1">
    <location>
        <begin position="410"/>
        <end position="421"/>
    </location>
</feature>
<feature type="compositionally biased region" description="Basic and acidic residues" evidence="1">
    <location>
        <begin position="290"/>
        <end position="307"/>
    </location>
</feature>
<dbReference type="Gene3D" id="1.10.287.110">
    <property type="entry name" value="DnaJ domain"/>
    <property type="match status" value="1"/>
</dbReference>
<gene>
    <name evidence="3" type="ORF">C5167_018530</name>
</gene>
<evidence type="ECO:0000259" key="2">
    <source>
        <dbReference type="PROSITE" id="PS50076"/>
    </source>
</evidence>
<dbReference type="Gramene" id="RZC50104">
    <property type="protein sequence ID" value="RZC50104"/>
    <property type="gene ID" value="C5167_018530"/>
</dbReference>
<feature type="domain" description="J" evidence="2">
    <location>
        <begin position="67"/>
        <end position="131"/>
    </location>
</feature>
<dbReference type="InterPro" id="IPR001623">
    <property type="entry name" value="DnaJ_domain"/>
</dbReference>
<dbReference type="CDD" id="cd06257">
    <property type="entry name" value="DnaJ"/>
    <property type="match status" value="1"/>
</dbReference>
<dbReference type="Proteomes" id="UP000316621">
    <property type="component" value="Chromosome 2"/>
</dbReference>
<dbReference type="OrthoDB" id="10250354at2759"/>
<reference evidence="3 4" key="1">
    <citation type="journal article" date="2018" name="Science">
        <title>The opium poppy genome and morphinan production.</title>
        <authorList>
            <person name="Guo L."/>
            <person name="Winzer T."/>
            <person name="Yang X."/>
            <person name="Li Y."/>
            <person name="Ning Z."/>
            <person name="He Z."/>
            <person name="Teodor R."/>
            <person name="Lu Y."/>
            <person name="Bowser T.A."/>
            <person name="Graham I.A."/>
            <person name="Ye K."/>
        </authorList>
    </citation>
    <scope>NUCLEOTIDE SEQUENCE [LARGE SCALE GENOMIC DNA]</scope>
    <source>
        <strain evidence="4">cv. HN1</strain>
        <tissue evidence="3">Leaves</tissue>
    </source>
</reference>
<dbReference type="InterPro" id="IPR024593">
    <property type="entry name" value="DUF3444"/>
</dbReference>
<feature type="compositionally biased region" description="Basic and acidic residues" evidence="1">
    <location>
        <begin position="356"/>
        <end position="374"/>
    </location>
</feature>
<dbReference type="PROSITE" id="PS50076">
    <property type="entry name" value="DNAJ_2"/>
    <property type="match status" value="1"/>
</dbReference>
<keyword evidence="4" id="KW-1185">Reference proteome</keyword>
<dbReference type="OMA" id="DANEIEW"/>
<dbReference type="PANTHER" id="PTHR45089:SF24">
    <property type="entry name" value="DNAJ HEAT SHOCK N-TERMINAL DOMAIN-CONTAINING PROTEIN"/>
    <property type="match status" value="1"/>
</dbReference>
<dbReference type="InterPro" id="IPR036869">
    <property type="entry name" value="J_dom_sf"/>
</dbReference>
<accession>A0A4Y7IMH9</accession>
<dbReference type="AlphaFoldDB" id="A0A4Y7IMH9"/>
<protein>
    <recommendedName>
        <fullName evidence="2">J domain-containing protein</fullName>
    </recommendedName>
</protein>
<proteinExistence type="predicted"/>
<evidence type="ECO:0000313" key="4">
    <source>
        <dbReference type="Proteomes" id="UP000316621"/>
    </source>
</evidence>
<evidence type="ECO:0000256" key="1">
    <source>
        <dbReference type="SAM" id="MobiDB-lite"/>
    </source>
</evidence>
<dbReference type="STRING" id="3469.A0A4Y7IMH9"/>
<sequence length="993" mass="111474">MECNKEEAVRAKELAEKKMDSKDYVGARTMIFKAQKLYPSVENVSQMLTVCEVHCSAEHKVVGSEPDWYGILQIEQTADEASIKKQFRKLALQLHPDKNKYPGAEAAFKLIGEAQRFLCDQSKRSQFDQKRKTMRPGQQRQSQNQPSRNNYPSKQHSNPVATGTAAQFARMNPHQQKQQTQPSYANGQQTFWTACPFCSIRYQYYRDIMNRALRCQSCMKPFIAYDLNNQGIPPGVNNQPLPPKKEAPSQNGQKFASVNLQGNRGNVPPVSQPPTMPGRDTVAGRAPKPHAKEDVNVHVEAGMKTEAKPPGTKNRKRGRKSDSDEESVSSGTESSCDMEEDGDLKSGKNPGLNSGRDTRRSSRQKHDVSYKENLSDDDDVASGSRRETTKINEPLDKVAKDKRKVLEESTPGNAENCQNNGEEVAEDDGNQEGSEPTVLEVADPDFYDFDRDKSEECFAVDQMWAIFDDLDGMPRFYARINKVYSPFKVDITWLEFVAGDPGETAWKRSGLPVACGKFKHEKSDTIEDVGTFSHKIVCEKGVRNTYKIYSRKGETWALYKNWNIKWSSDADNHGEYECEFVVVQSDYTNESGILVAQLVKLKGFVCLFKPTKTNGMSSFQIPSNQMLRFSHRVPSFRTNGRERKDVPEGYFELDPASLPSNLEEVSDHIDGKAETVGGEINGSLKSVLEEKPHMPKNDVTAKAESNMPKNDVMAKAESNMPKNDVTAKAESKTSSTSDGVTAKVERVPEQTPPSPTLDPCELPESVFYSFEDDKTEEKFQAGQVWALYCELDGLPKYYGLIKKVESTPEFKVNIQWLEACTPPRGLLQWLDSKMPTCCGVFSSGDEMEFDDTASFSHLSKGAAPVKKNNYEIYPRKGEVWAIYRNFSSEWSSSDLQTCEYDIGKVVNVEGTMKVLVLEKVSGYDTILKGQMKAGRESILEIPRRELLRFSHQIPAIQLADDQVRALLTDEKVGTLPGCWELDPKAVPICLFSK</sequence>
<dbReference type="PANTHER" id="PTHR45089">
    <property type="entry name" value="DNAJ HEAT SHOCK AMINO-TERMINAL DOMAIN PROTEIN-RELATED"/>
    <property type="match status" value="1"/>
</dbReference>
<dbReference type="SMART" id="SM00271">
    <property type="entry name" value="DnaJ"/>
    <property type="match status" value="1"/>
</dbReference>
<feature type="compositionally biased region" description="Low complexity" evidence="1">
    <location>
        <begin position="135"/>
        <end position="153"/>
    </location>
</feature>
<dbReference type="PRINTS" id="PR00625">
    <property type="entry name" value="JDOMAIN"/>
</dbReference>
<evidence type="ECO:0000313" key="3">
    <source>
        <dbReference type="EMBL" id="RZC50104.1"/>
    </source>
</evidence>